<feature type="transmembrane region" description="Helical" evidence="1">
    <location>
        <begin position="42"/>
        <end position="61"/>
    </location>
</feature>
<accession>A0A6N7PHV9</accession>
<feature type="transmembrane region" description="Helical" evidence="1">
    <location>
        <begin position="126"/>
        <end position="148"/>
    </location>
</feature>
<keyword evidence="1" id="KW-0812">Transmembrane</keyword>
<organism evidence="3 4">
    <name type="scientific">Polyangium spumosum</name>
    <dbReference type="NCBI Taxonomy" id="889282"/>
    <lineage>
        <taxon>Bacteria</taxon>
        <taxon>Pseudomonadati</taxon>
        <taxon>Myxococcota</taxon>
        <taxon>Polyangia</taxon>
        <taxon>Polyangiales</taxon>
        <taxon>Polyangiaceae</taxon>
        <taxon>Polyangium</taxon>
    </lineage>
</organism>
<dbReference type="EMBL" id="WJIE01000002">
    <property type="protein sequence ID" value="MRG91702.1"/>
    <property type="molecule type" value="Genomic_DNA"/>
</dbReference>
<sequence length="296" mass="31559">MQEATDKVRRARRGLAIFIGVVILASAPFHTQIALYGLDASYFLPLVWVPCFASVVARLALREGFGDVSFRFDRRAAWAMVPALIYPVVVALPAYGLAWGTGIAAFEPASMHPLGFAIPGSTPGERFLAGGIIALTVGPLAMAVLAVGEEIGWRGYLLPRLIDARIPHPALVSGVVWGGWHAPMILSGHYNPSPSPMLSLLLFVVCLTGQSYFAARLRLDTGSVWPPVVMHGGWNAIAVSFFGASTTGKHAPLWASEGGVLVAGSTVLITYVLLRWRRGQESAPSSRSSALGTVRT</sequence>
<dbReference type="AlphaFoldDB" id="A0A6N7PHV9"/>
<feature type="transmembrane region" description="Helical" evidence="1">
    <location>
        <begin position="15"/>
        <end position="36"/>
    </location>
</feature>
<dbReference type="InterPro" id="IPR042150">
    <property type="entry name" value="MmRce1-like"/>
</dbReference>
<keyword evidence="1" id="KW-0472">Membrane</keyword>
<dbReference type="PANTHER" id="PTHR35797">
    <property type="entry name" value="PROTEASE-RELATED"/>
    <property type="match status" value="1"/>
</dbReference>
<keyword evidence="4" id="KW-1185">Reference proteome</keyword>
<feature type="transmembrane region" description="Helical" evidence="1">
    <location>
        <begin position="253"/>
        <end position="274"/>
    </location>
</feature>
<feature type="transmembrane region" description="Helical" evidence="1">
    <location>
        <begin position="81"/>
        <end position="106"/>
    </location>
</feature>
<keyword evidence="3" id="KW-0378">Hydrolase</keyword>
<reference evidence="3 4" key="1">
    <citation type="submission" date="2019-10" db="EMBL/GenBank/DDBJ databases">
        <title>A soil myxobacterium in the family Polyangiaceae.</title>
        <authorList>
            <person name="Li Y."/>
            <person name="Wang J."/>
        </authorList>
    </citation>
    <scope>NUCLEOTIDE SEQUENCE [LARGE SCALE GENOMIC DNA]</scope>
    <source>
        <strain evidence="3 4">DSM 14734</strain>
    </source>
</reference>
<keyword evidence="3" id="KW-0482">Metalloprotease</keyword>
<dbReference type="PANTHER" id="PTHR35797:SF1">
    <property type="entry name" value="PROTEASE"/>
    <property type="match status" value="1"/>
</dbReference>
<dbReference type="RefSeq" id="WP_153818589.1">
    <property type="nucleotide sequence ID" value="NZ_WJIE01000002.1"/>
</dbReference>
<dbReference type="OrthoDB" id="3693644at2"/>
<dbReference type="InterPro" id="IPR003675">
    <property type="entry name" value="Rce1/LyrA-like_dom"/>
</dbReference>
<protein>
    <submittedName>
        <fullName evidence="3">CPBP family intramembrane metalloprotease</fullName>
    </submittedName>
</protein>
<name>A0A6N7PHV9_9BACT</name>
<dbReference type="Pfam" id="PF02517">
    <property type="entry name" value="Rce1-like"/>
    <property type="match status" value="1"/>
</dbReference>
<keyword evidence="3" id="KW-0645">Protease</keyword>
<dbReference type="GO" id="GO:0004175">
    <property type="term" value="F:endopeptidase activity"/>
    <property type="evidence" value="ECO:0007669"/>
    <property type="project" value="UniProtKB-ARBA"/>
</dbReference>
<comment type="caution">
    <text evidence="3">The sequence shown here is derived from an EMBL/GenBank/DDBJ whole genome shotgun (WGS) entry which is preliminary data.</text>
</comment>
<evidence type="ECO:0000313" key="4">
    <source>
        <dbReference type="Proteomes" id="UP000440224"/>
    </source>
</evidence>
<evidence type="ECO:0000313" key="3">
    <source>
        <dbReference type="EMBL" id="MRG91702.1"/>
    </source>
</evidence>
<proteinExistence type="predicted"/>
<keyword evidence="1" id="KW-1133">Transmembrane helix</keyword>
<feature type="transmembrane region" description="Helical" evidence="1">
    <location>
        <begin position="169"/>
        <end position="190"/>
    </location>
</feature>
<evidence type="ECO:0000259" key="2">
    <source>
        <dbReference type="Pfam" id="PF02517"/>
    </source>
</evidence>
<feature type="transmembrane region" description="Helical" evidence="1">
    <location>
        <begin position="196"/>
        <end position="215"/>
    </location>
</feature>
<feature type="domain" description="CAAX prenyl protease 2/Lysostaphin resistance protein A-like" evidence="2">
    <location>
        <begin position="138"/>
        <end position="237"/>
    </location>
</feature>
<dbReference type="GO" id="GO:0008237">
    <property type="term" value="F:metallopeptidase activity"/>
    <property type="evidence" value="ECO:0007669"/>
    <property type="project" value="UniProtKB-KW"/>
</dbReference>
<dbReference type="GO" id="GO:0006508">
    <property type="term" value="P:proteolysis"/>
    <property type="evidence" value="ECO:0007669"/>
    <property type="project" value="UniProtKB-KW"/>
</dbReference>
<evidence type="ECO:0000256" key="1">
    <source>
        <dbReference type="SAM" id="Phobius"/>
    </source>
</evidence>
<dbReference type="GO" id="GO:0080120">
    <property type="term" value="P:CAAX-box protein maturation"/>
    <property type="evidence" value="ECO:0007669"/>
    <property type="project" value="UniProtKB-ARBA"/>
</dbReference>
<feature type="transmembrane region" description="Helical" evidence="1">
    <location>
        <begin position="227"/>
        <end position="247"/>
    </location>
</feature>
<gene>
    <name evidence="3" type="ORF">GF068_07150</name>
</gene>
<dbReference type="Proteomes" id="UP000440224">
    <property type="component" value="Unassembled WGS sequence"/>
</dbReference>